<sequence length="78" mass="8576">MSRTTLELASPLQTSARRPRWPSGKVSALGPEGSRNSRRTTPKLGRSIVNKERNHFSPVKITQVPETARVRPLSNGAV</sequence>
<feature type="compositionally biased region" description="Polar residues" evidence="1">
    <location>
        <begin position="1"/>
        <end position="16"/>
    </location>
</feature>
<evidence type="ECO:0000313" key="3">
    <source>
        <dbReference type="Proteomes" id="UP000499080"/>
    </source>
</evidence>
<organism evidence="2 3">
    <name type="scientific">Araneus ventricosus</name>
    <name type="common">Orbweaver spider</name>
    <name type="synonym">Epeira ventricosa</name>
    <dbReference type="NCBI Taxonomy" id="182803"/>
    <lineage>
        <taxon>Eukaryota</taxon>
        <taxon>Metazoa</taxon>
        <taxon>Ecdysozoa</taxon>
        <taxon>Arthropoda</taxon>
        <taxon>Chelicerata</taxon>
        <taxon>Arachnida</taxon>
        <taxon>Araneae</taxon>
        <taxon>Araneomorphae</taxon>
        <taxon>Entelegynae</taxon>
        <taxon>Araneoidea</taxon>
        <taxon>Araneidae</taxon>
        <taxon>Araneus</taxon>
    </lineage>
</organism>
<reference evidence="2 3" key="1">
    <citation type="journal article" date="2019" name="Sci. Rep.">
        <title>Orb-weaving spider Araneus ventricosus genome elucidates the spidroin gene catalogue.</title>
        <authorList>
            <person name="Kono N."/>
            <person name="Nakamura H."/>
            <person name="Ohtoshi R."/>
            <person name="Moran D.A.P."/>
            <person name="Shinohara A."/>
            <person name="Yoshida Y."/>
            <person name="Fujiwara M."/>
            <person name="Mori M."/>
            <person name="Tomita M."/>
            <person name="Arakawa K."/>
        </authorList>
    </citation>
    <scope>NUCLEOTIDE SEQUENCE [LARGE SCALE GENOMIC DNA]</scope>
</reference>
<dbReference type="AlphaFoldDB" id="A0A4Y2BZN7"/>
<proteinExistence type="predicted"/>
<protein>
    <submittedName>
        <fullName evidence="2">Uncharacterized protein</fullName>
    </submittedName>
</protein>
<evidence type="ECO:0000256" key="1">
    <source>
        <dbReference type="SAM" id="MobiDB-lite"/>
    </source>
</evidence>
<dbReference type="Proteomes" id="UP000499080">
    <property type="component" value="Unassembled WGS sequence"/>
</dbReference>
<accession>A0A4Y2BZN7</accession>
<name>A0A4Y2BZN7_ARAVE</name>
<keyword evidence="3" id="KW-1185">Reference proteome</keyword>
<evidence type="ECO:0000313" key="2">
    <source>
        <dbReference type="EMBL" id="GBL97701.1"/>
    </source>
</evidence>
<feature type="region of interest" description="Disordered" evidence="1">
    <location>
        <begin position="1"/>
        <end position="55"/>
    </location>
</feature>
<dbReference type="EMBL" id="BGPR01000132">
    <property type="protein sequence ID" value="GBL97701.1"/>
    <property type="molecule type" value="Genomic_DNA"/>
</dbReference>
<comment type="caution">
    <text evidence="2">The sequence shown here is derived from an EMBL/GenBank/DDBJ whole genome shotgun (WGS) entry which is preliminary data.</text>
</comment>
<gene>
    <name evidence="2" type="ORF">AVEN_248651_1</name>
</gene>